<dbReference type="SUPFAM" id="SSF52821">
    <property type="entry name" value="Rhodanese/Cell cycle control phosphatase"/>
    <property type="match status" value="1"/>
</dbReference>
<dbReference type="InterPro" id="IPR036873">
    <property type="entry name" value="Rhodanese-like_dom_sf"/>
</dbReference>
<dbReference type="EMBL" id="MN740360">
    <property type="protein sequence ID" value="QHU02532.1"/>
    <property type="molecule type" value="Genomic_DNA"/>
</dbReference>
<proteinExistence type="predicted"/>
<evidence type="ECO:0000313" key="2">
    <source>
        <dbReference type="EMBL" id="QHU02532.1"/>
    </source>
</evidence>
<dbReference type="PROSITE" id="PS50206">
    <property type="entry name" value="RHODANESE_3"/>
    <property type="match status" value="1"/>
</dbReference>
<feature type="domain" description="Rhodanese" evidence="1">
    <location>
        <begin position="87"/>
        <end position="111"/>
    </location>
</feature>
<dbReference type="AlphaFoldDB" id="A0A6C0JA65"/>
<accession>A0A6C0JA65</accession>
<evidence type="ECO:0000259" key="1">
    <source>
        <dbReference type="PROSITE" id="PS50206"/>
    </source>
</evidence>
<name>A0A6C0JA65_9ZZZZ</name>
<reference evidence="2" key="1">
    <citation type="journal article" date="2020" name="Nature">
        <title>Giant virus diversity and host interactions through global metagenomics.</title>
        <authorList>
            <person name="Schulz F."/>
            <person name="Roux S."/>
            <person name="Paez-Espino D."/>
            <person name="Jungbluth S."/>
            <person name="Walsh D.A."/>
            <person name="Denef V.J."/>
            <person name="McMahon K.D."/>
            <person name="Konstantinidis K.T."/>
            <person name="Eloe-Fadrosh E.A."/>
            <person name="Kyrpides N.C."/>
            <person name="Woyke T."/>
        </authorList>
    </citation>
    <scope>NUCLEOTIDE SEQUENCE</scope>
    <source>
        <strain evidence="2">GVMAG-M-3300025880-76</strain>
    </source>
</reference>
<sequence length="140" mass="16223">MGVAPSLILKSSFEDIQSYIQNNDDTFLINTLPTGQQSCLIKNTVPYNDEERLLNAMINERMFDKCIIIYGLNTNDTTVYTKYNQIKSHGFSKVYLYLGGLFEWLCLQDIYGDENFPTTSRLIDIYKMRPQSSMNIKYIS</sequence>
<protein>
    <recommendedName>
        <fullName evidence="1">Rhodanese domain-containing protein</fullName>
    </recommendedName>
</protein>
<dbReference type="InterPro" id="IPR001763">
    <property type="entry name" value="Rhodanese-like_dom"/>
</dbReference>
<organism evidence="2">
    <name type="scientific">viral metagenome</name>
    <dbReference type="NCBI Taxonomy" id="1070528"/>
    <lineage>
        <taxon>unclassified sequences</taxon>
        <taxon>metagenomes</taxon>
        <taxon>organismal metagenomes</taxon>
    </lineage>
</organism>